<evidence type="ECO:0000313" key="8">
    <source>
        <dbReference type="EMBL" id="AQM49830.1"/>
    </source>
</evidence>
<organism evidence="8">
    <name type="scientific">Peltigera membranacea</name>
    <dbReference type="NCBI Taxonomy" id="161997"/>
    <lineage>
        <taxon>Eukaryota</taxon>
        <taxon>Fungi</taxon>
        <taxon>Dikarya</taxon>
        <taxon>Ascomycota</taxon>
        <taxon>Pezizomycotina</taxon>
        <taxon>Lecanoromycetes</taxon>
        <taxon>OSLEUM clade</taxon>
        <taxon>Lecanoromycetidae</taxon>
        <taxon>Peltigerales</taxon>
        <taxon>Peltigerineae</taxon>
        <taxon>Peltigeraceae</taxon>
        <taxon>Peltigera</taxon>
    </lineage>
</organism>
<reference evidence="8" key="2">
    <citation type="submission" date="2016-03" db="EMBL/GenBank/DDBJ databases">
        <authorList>
            <person name="Ploux O."/>
        </authorList>
    </citation>
    <scope>NUCLEOTIDE SEQUENCE</scope>
</reference>
<dbReference type="Pfam" id="PF02518">
    <property type="entry name" value="HATPase_c"/>
    <property type="match status" value="1"/>
</dbReference>
<sequence>MHDLINDILDVSKAEAKMLTLYYDWFHIRSIIEDVFETLASKANEKRLELCYSVDKHVPSNVKGDGGRIRQVLLNLVSNAIKFTQRGEIFVHCSVKMDPPEITESMSGPGEITLLFSVQDTGSGFTEDDAKILFRPYSQIDNSSTRHNGGTGLGLLLCKQMVELHNGDISAFSTPGKGSTFTFSARFKLPTAGDRPKVQNQNSSSGDLGDKRHVYSRDLVGSPGELSSKADTVPSSASSDPSIASSARISHSSIRSSASSLDSRDNVVSLDMALLSKKVGADRINLPESVPEVDPPSVGVEITRPPIYSILVVCPQENTRRTTEAHIQQILPQSIPAQVTTSDDVIASHSIISGEEPIKFTHVVLQLNDATHVLAFMDLIFHSKSHSHTSIVLITDQAQQGIIMAETATFNFNQLVASRRLHFVLKPAKPPKFAKIFDPKQENALSKDHARANAAEAVDVTKQAFRRFEEILGNRGIRVLAVEDNKLNMKVCLELLKVVSRCMSIDSALDAHSLSPQNVPIRRHRSLGRRGMHETRLFARTALLLCNNSKGPNLCLIFHILRSNNISPVRYTNA</sequence>
<dbReference type="PROSITE" id="PS50109">
    <property type="entry name" value="HIS_KIN"/>
    <property type="match status" value="1"/>
</dbReference>
<name>A0A1Q1N583_9LECA</name>
<evidence type="ECO:0000256" key="6">
    <source>
        <dbReference type="SAM" id="MobiDB-lite"/>
    </source>
</evidence>
<dbReference type="GO" id="GO:0009927">
    <property type="term" value="F:histidine phosphotransfer kinase activity"/>
    <property type="evidence" value="ECO:0007669"/>
    <property type="project" value="TreeGrafter"/>
</dbReference>
<evidence type="ECO:0000256" key="2">
    <source>
        <dbReference type="ARBA" id="ARBA00012438"/>
    </source>
</evidence>
<dbReference type="EMBL" id="KU904449">
    <property type="protein sequence ID" value="AQM49830.1"/>
    <property type="molecule type" value="Genomic_DNA"/>
</dbReference>
<dbReference type="EC" id="2.7.13.3" evidence="2"/>
<dbReference type="PANTHER" id="PTHR43047:SF74">
    <property type="entry name" value="HISTIDINE KINASE-RELATED"/>
    <property type="match status" value="1"/>
</dbReference>
<evidence type="ECO:0000256" key="4">
    <source>
        <dbReference type="ARBA" id="ARBA00022679"/>
    </source>
</evidence>
<accession>A0A1Q1N583</accession>
<dbReference type="SMART" id="SM00387">
    <property type="entry name" value="HATPase_c"/>
    <property type="match status" value="1"/>
</dbReference>
<dbReference type="PANTHER" id="PTHR43047">
    <property type="entry name" value="TWO-COMPONENT HISTIDINE PROTEIN KINASE"/>
    <property type="match status" value="1"/>
</dbReference>
<reference evidence="8" key="1">
    <citation type="journal article" date="2016" name="Fungal Biol.">
        <title>Fungal and cyanobacterial gene expression in a lichen symbiosis: Effect of temperature and location.</title>
        <authorList>
            <person name="Steinhauser S.S."/>
            <person name="Andresson O.S."/>
            <person name="Palsson A."/>
            <person name="Werth S."/>
        </authorList>
    </citation>
    <scope>NUCLEOTIDE SEQUENCE</scope>
</reference>
<dbReference type="AlphaFoldDB" id="A0A1Q1N583"/>
<proteinExistence type="predicted"/>
<feature type="domain" description="Histidine kinase" evidence="7">
    <location>
        <begin position="1"/>
        <end position="189"/>
    </location>
</feature>
<dbReference type="GO" id="GO:0000155">
    <property type="term" value="F:phosphorelay sensor kinase activity"/>
    <property type="evidence" value="ECO:0007669"/>
    <property type="project" value="TreeGrafter"/>
</dbReference>
<comment type="catalytic activity">
    <reaction evidence="1">
        <text>ATP + protein L-histidine = ADP + protein N-phospho-L-histidine.</text>
        <dbReference type="EC" id="2.7.13.3"/>
    </reaction>
</comment>
<keyword evidence="4" id="KW-0808">Transferase</keyword>
<evidence type="ECO:0000256" key="1">
    <source>
        <dbReference type="ARBA" id="ARBA00000085"/>
    </source>
</evidence>
<dbReference type="InterPro" id="IPR036890">
    <property type="entry name" value="HATPase_C_sf"/>
</dbReference>
<dbReference type="InterPro" id="IPR003594">
    <property type="entry name" value="HATPase_dom"/>
</dbReference>
<dbReference type="SUPFAM" id="SSF55874">
    <property type="entry name" value="ATPase domain of HSP90 chaperone/DNA topoisomerase II/histidine kinase"/>
    <property type="match status" value="1"/>
</dbReference>
<dbReference type="PRINTS" id="PR00344">
    <property type="entry name" value="BCTRLSENSOR"/>
</dbReference>
<dbReference type="InterPro" id="IPR005467">
    <property type="entry name" value="His_kinase_dom"/>
</dbReference>
<dbReference type="InterPro" id="IPR004358">
    <property type="entry name" value="Sig_transdc_His_kin-like_C"/>
</dbReference>
<dbReference type="FunFam" id="3.30.565.10:FF:000010">
    <property type="entry name" value="Sensor histidine kinase RcsC"/>
    <property type="match status" value="1"/>
</dbReference>
<feature type="compositionally biased region" description="Low complexity" evidence="6">
    <location>
        <begin position="234"/>
        <end position="261"/>
    </location>
</feature>
<protein>
    <recommendedName>
        <fullName evidence="2">histidine kinase</fullName>
        <ecNumber evidence="2">2.7.13.3</ecNumber>
    </recommendedName>
</protein>
<dbReference type="GO" id="GO:0005886">
    <property type="term" value="C:plasma membrane"/>
    <property type="evidence" value="ECO:0007669"/>
    <property type="project" value="TreeGrafter"/>
</dbReference>
<evidence type="ECO:0000259" key="7">
    <source>
        <dbReference type="PROSITE" id="PS50109"/>
    </source>
</evidence>
<keyword evidence="3" id="KW-0597">Phosphoprotein</keyword>
<evidence type="ECO:0000256" key="5">
    <source>
        <dbReference type="ARBA" id="ARBA00022777"/>
    </source>
</evidence>
<keyword evidence="5 8" id="KW-0418">Kinase</keyword>
<evidence type="ECO:0000256" key="3">
    <source>
        <dbReference type="ARBA" id="ARBA00022553"/>
    </source>
</evidence>
<gene>
    <name evidence="8" type="primary">hhk2</name>
</gene>
<dbReference type="Gene3D" id="3.30.565.10">
    <property type="entry name" value="Histidine kinase-like ATPase, C-terminal domain"/>
    <property type="match status" value="1"/>
</dbReference>
<feature type="region of interest" description="Disordered" evidence="6">
    <location>
        <begin position="192"/>
        <end position="261"/>
    </location>
</feature>